<sequence>MCVEYRGFKNYFIRRRGSKRVFLYISWLLKLSFIALMGWGIYRHDLMLIGKSIFGFVIAILPFLLEKRFGIVTPAFLDFLITLALLLHQRGVAFNLYDKFPYYDVVLHSFSSIVLSTLLILTFYLLERNSPNLKMSYGFIALLGIVFTMALGVVWEIGEFTIDQLFGYHTQPSLADTMEDLILDTISSTFVAILAYISMKRGSFENAVKETNDSIKDLLKRRREKIS</sequence>
<dbReference type="KEGG" id="abi:Aboo_0451"/>
<dbReference type="HOGENOM" id="CLU_1217516_0_0_2"/>
<proteinExistence type="predicted"/>
<dbReference type="EMBL" id="CP001941">
    <property type="protein sequence ID" value="ADD08262.1"/>
    <property type="molecule type" value="Genomic_DNA"/>
</dbReference>
<keyword evidence="2" id="KW-1185">Reference proteome</keyword>
<evidence type="ECO:0008006" key="3">
    <source>
        <dbReference type="Google" id="ProtNLM"/>
    </source>
</evidence>
<dbReference type="InterPro" id="IPR014509">
    <property type="entry name" value="YjdF-like"/>
</dbReference>
<gene>
    <name evidence="1" type="ordered locus">Aboo_0451</name>
</gene>
<evidence type="ECO:0000313" key="1">
    <source>
        <dbReference type="EMBL" id="ADD08262.1"/>
    </source>
</evidence>
<evidence type="ECO:0000313" key="2">
    <source>
        <dbReference type="Proteomes" id="UP000001400"/>
    </source>
</evidence>
<dbReference type="eggNOG" id="arCOG04662">
    <property type="taxonomic scope" value="Archaea"/>
</dbReference>
<protein>
    <recommendedName>
        <fullName evidence="3">Membrane-spanning protein</fullName>
    </recommendedName>
</protein>
<dbReference type="STRING" id="439481.Aboo_0451"/>
<dbReference type="GeneID" id="8827394"/>
<name>B5IAA0_ACIB4</name>
<dbReference type="Pfam" id="PF09997">
    <property type="entry name" value="DUF2238"/>
    <property type="match status" value="1"/>
</dbReference>
<reference evidence="1" key="1">
    <citation type="submission" date="2010-02" db="EMBL/GenBank/DDBJ databases">
        <title>Complete sequence of Aciduliprofundum boonei T469.</title>
        <authorList>
            <consortium name="US DOE Joint Genome Institute"/>
            <person name="Lucas S."/>
            <person name="Copeland A."/>
            <person name="Lapidus A."/>
            <person name="Cheng J.-F."/>
            <person name="Bruce D."/>
            <person name="Goodwin L."/>
            <person name="Pitluck S."/>
            <person name="Saunders E."/>
            <person name="Detter J.C."/>
            <person name="Han C."/>
            <person name="Tapia R."/>
            <person name="Land M."/>
            <person name="Hauser L."/>
            <person name="Kyrpides N."/>
            <person name="Mikhailova N."/>
            <person name="Flores G."/>
            <person name="Reysenbach A.-L."/>
            <person name="Woyke T."/>
        </authorList>
    </citation>
    <scope>NUCLEOTIDE SEQUENCE</scope>
    <source>
        <strain evidence="1">T469</strain>
    </source>
</reference>
<organism evidence="1 2">
    <name type="scientific">Aciduliprofundum boonei (strain DSM 19572 / T469)</name>
    <dbReference type="NCBI Taxonomy" id="439481"/>
    <lineage>
        <taxon>Archaea</taxon>
        <taxon>Methanobacteriati</taxon>
        <taxon>Thermoplasmatota</taxon>
        <taxon>DHVE2 group</taxon>
        <taxon>Candidatus Aciduliprofundum</taxon>
    </lineage>
</organism>
<dbReference type="RefSeq" id="WP_008081958.1">
    <property type="nucleotide sequence ID" value="NC_013926.1"/>
</dbReference>
<dbReference type="OrthoDB" id="313603at2157"/>
<dbReference type="Proteomes" id="UP000001400">
    <property type="component" value="Chromosome"/>
</dbReference>
<accession>B5IAA0</accession>
<dbReference type="AlphaFoldDB" id="B5IAA0"/>